<organism evidence="2 3">
    <name type="scientific">[Eubacterium] siraeum DSM 15702</name>
    <dbReference type="NCBI Taxonomy" id="428128"/>
    <lineage>
        <taxon>Bacteria</taxon>
        <taxon>Bacillati</taxon>
        <taxon>Bacillota</taxon>
        <taxon>Clostridia</taxon>
        <taxon>Eubacteriales</taxon>
        <taxon>Oscillospiraceae</taxon>
        <taxon>Oscillospiraceae incertae sedis</taxon>
    </lineage>
</organism>
<dbReference type="Proteomes" id="UP000005326">
    <property type="component" value="Unassembled WGS sequence"/>
</dbReference>
<comment type="caution">
    <text evidence="2">The sequence shown here is derived from an EMBL/GenBank/DDBJ whole genome shotgun (WGS) entry which is preliminary data.</text>
</comment>
<protein>
    <submittedName>
        <fullName evidence="2">Uncharacterized protein</fullName>
    </submittedName>
</protein>
<evidence type="ECO:0000256" key="1">
    <source>
        <dbReference type="SAM" id="Phobius"/>
    </source>
</evidence>
<proteinExistence type="predicted"/>
<keyword evidence="1" id="KW-1133">Transmembrane helix</keyword>
<feature type="transmembrane region" description="Helical" evidence="1">
    <location>
        <begin position="129"/>
        <end position="147"/>
    </location>
</feature>
<keyword evidence="1" id="KW-0812">Transmembrane</keyword>
<evidence type="ECO:0000313" key="3">
    <source>
        <dbReference type="Proteomes" id="UP000005326"/>
    </source>
</evidence>
<feature type="transmembrane region" description="Helical" evidence="1">
    <location>
        <begin position="102"/>
        <end position="123"/>
    </location>
</feature>
<keyword evidence="1" id="KW-0472">Membrane</keyword>
<dbReference type="AlphaFoldDB" id="B0MLQ6"/>
<evidence type="ECO:0000313" key="2">
    <source>
        <dbReference type="EMBL" id="EDS01405.1"/>
    </source>
</evidence>
<reference evidence="2" key="2">
    <citation type="submission" date="2014-06" db="EMBL/GenBank/DDBJ databases">
        <title>Draft genome sequence of Eubacterium siraeum (DSM 15702).</title>
        <authorList>
            <person name="Sudarsanam P."/>
            <person name="Ley R."/>
            <person name="Guruge J."/>
            <person name="Turnbaugh P.J."/>
            <person name="Mahowald M."/>
            <person name="Liep D."/>
            <person name="Gordon J."/>
        </authorList>
    </citation>
    <scope>NUCLEOTIDE SEQUENCE</scope>
    <source>
        <strain evidence="2">DSM 15702</strain>
    </source>
</reference>
<accession>B0MLQ6</accession>
<gene>
    <name evidence="2" type="ORF">EUBSIR_00759</name>
</gene>
<dbReference type="EMBL" id="ABCA03000038">
    <property type="protein sequence ID" value="EDS01405.1"/>
    <property type="molecule type" value="Genomic_DNA"/>
</dbReference>
<keyword evidence="3" id="KW-1185">Reference proteome</keyword>
<reference evidence="2" key="1">
    <citation type="submission" date="2007-10" db="EMBL/GenBank/DDBJ databases">
        <authorList>
            <person name="Fulton L."/>
            <person name="Clifton S."/>
            <person name="Fulton B."/>
            <person name="Xu J."/>
            <person name="Minx P."/>
            <person name="Pepin K.H."/>
            <person name="Johnson M."/>
            <person name="Thiruvilangam P."/>
            <person name="Bhonagiri V."/>
            <person name="Nash W.E."/>
            <person name="Mardis E.R."/>
            <person name="Wilson R.K."/>
        </authorList>
    </citation>
    <scope>NUCLEOTIDE SEQUENCE [LARGE SCALE GENOMIC DNA]</scope>
    <source>
        <strain evidence="2">DSM 15702</strain>
    </source>
</reference>
<sequence>MKLSATNTQRYSDFKIFVLFIVHCLCYNNNINKALAKGVDIMFDWNGNGEHDAFDDFVTFGLLEDTINENEEDEKPSARNRNRRIHHRYDIYQDTNGARRNAITTFWLVLGLIILIVGFILIICNIKNQLLIALSILGLVFISYAVMSRGFDKDD</sequence>
<name>B0MLQ6_9FIRM</name>